<evidence type="ECO:0000313" key="3">
    <source>
        <dbReference type="EMBL" id="MPM93823.1"/>
    </source>
</evidence>
<dbReference type="PANTHER" id="PTHR43594:SF1">
    <property type="entry name" value="QUERCETIN 2,3-DIOXYGENASE PA2418-RELATED"/>
    <property type="match status" value="1"/>
</dbReference>
<dbReference type="InterPro" id="IPR014710">
    <property type="entry name" value="RmlC-like_jellyroll"/>
</dbReference>
<dbReference type="SUPFAM" id="SSF51182">
    <property type="entry name" value="RmlC-like cupins"/>
    <property type="match status" value="1"/>
</dbReference>
<dbReference type="Pfam" id="PF05726">
    <property type="entry name" value="Pirin_C"/>
    <property type="match status" value="1"/>
</dbReference>
<reference evidence="3" key="1">
    <citation type="submission" date="2019-08" db="EMBL/GenBank/DDBJ databases">
        <authorList>
            <person name="Kucharzyk K."/>
            <person name="Murdoch R.W."/>
            <person name="Higgins S."/>
            <person name="Loffler F."/>
        </authorList>
    </citation>
    <scope>NUCLEOTIDE SEQUENCE</scope>
</reference>
<feature type="compositionally biased region" description="Basic and acidic residues" evidence="1">
    <location>
        <begin position="80"/>
        <end position="91"/>
    </location>
</feature>
<comment type="caution">
    <text evidence="3">The sequence shown here is derived from an EMBL/GenBank/DDBJ whole genome shotgun (WGS) entry which is preliminary data.</text>
</comment>
<sequence>MLEVQPDQPLPLKNEGDEVIELLVLQGKPIGEPVVARGPFVMNSEQELAQAVRDYQRTEFGGWPWPTHAHTHGKSGRFAKHPDGRVETPEV</sequence>
<dbReference type="InterPro" id="IPR011051">
    <property type="entry name" value="RmlC_Cupin_sf"/>
</dbReference>
<feature type="domain" description="Pirin C-terminal" evidence="2">
    <location>
        <begin position="13"/>
        <end position="61"/>
    </location>
</feature>
<feature type="region of interest" description="Disordered" evidence="1">
    <location>
        <begin position="64"/>
        <end position="91"/>
    </location>
</feature>
<dbReference type="EMBL" id="VSSQ01040546">
    <property type="protein sequence ID" value="MPM93823.1"/>
    <property type="molecule type" value="Genomic_DNA"/>
</dbReference>
<dbReference type="PANTHER" id="PTHR43594">
    <property type="entry name" value="QUERCETIN 2,3-DIOXYGENASE"/>
    <property type="match status" value="1"/>
</dbReference>
<accession>A0A645DYZ5</accession>
<proteinExistence type="predicted"/>
<dbReference type="AlphaFoldDB" id="A0A645DYZ5"/>
<dbReference type="InterPro" id="IPR053186">
    <property type="entry name" value="QDO-related"/>
</dbReference>
<dbReference type="Gene3D" id="2.60.120.10">
    <property type="entry name" value="Jelly Rolls"/>
    <property type="match status" value="2"/>
</dbReference>
<gene>
    <name evidence="3" type="ORF">SDC9_140965</name>
</gene>
<name>A0A645DYZ5_9ZZZZ</name>
<protein>
    <recommendedName>
        <fullName evidence="2">Pirin C-terminal domain-containing protein</fullName>
    </recommendedName>
</protein>
<organism evidence="3">
    <name type="scientific">bioreactor metagenome</name>
    <dbReference type="NCBI Taxonomy" id="1076179"/>
    <lineage>
        <taxon>unclassified sequences</taxon>
        <taxon>metagenomes</taxon>
        <taxon>ecological metagenomes</taxon>
    </lineage>
</organism>
<feature type="compositionally biased region" description="Basic residues" evidence="1">
    <location>
        <begin position="69"/>
        <end position="79"/>
    </location>
</feature>
<dbReference type="InterPro" id="IPR008778">
    <property type="entry name" value="Pirin_C_dom"/>
</dbReference>
<evidence type="ECO:0000256" key="1">
    <source>
        <dbReference type="SAM" id="MobiDB-lite"/>
    </source>
</evidence>
<evidence type="ECO:0000259" key="2">
    <source>
        <dbReference type="Pfam" id="PF05726"/>
    </source>
</evidence>